<keyword evidence="4" id="KW-0808">Transferase</keyword>
<dbReference type="EC" id="2.7.11.1" evidence="1"/>
<evidence type="ECO:0000313" key="14">
    <source>
        <dbReference type="Proteomes" id="UP000275846"/>
    </source>
</evidence>
<keyword evidence="14" id="KW-1185">Reference proteome</keyword>
<dbReference type="AlphaFoldDB" id="A0A183T537"/>
<dbReference type="PROSITE" id="PS50011">
    <property type="entry name" value="PROTEIN_KINASE_DOM"/>
    <property type="match status" value="1"/>
</dbReference>
<evidence type="ECO:0000256" key="3">
    <source>
        <dbReference type="ARBA" id="ARBA00022527"/>
    </source>
</evidence>
<name>A0A183T537_SCHSO</name>
<dbReference type="GO" id="GO:0004674">
    <property type="term" value="F:protein serine/threonine kinase activity"/>
    <property type="evidence" value="ECO:0007669"/>
    <property type="project" value="UniProtKB-KW"/>
</dbReference>
<feature type="region of interest" description="Disordered" evidence="11">
    <location>
        <begin position="28"/>
        <end position="73"/>
    </location>
</feature>
<dbReference type="Gene3D" id="1.10.510.10">
    <property type="entry name" value="Transferase(Phosphotransferase) domain 1"/>
    <property type="match status" value="1"/>
</dbReference>
<dbReference type="WBParaSite" id="SSLN_0001203001-mRNA-1">
    <property type="protein sequence ID" value="SSLN_0001203001-mRNA-1"/>
    <property type="gene ID" value="SSLN_0001203001"/>
</dbReference>
<dbReference type="GO" id="GO:0005524">
    <property type="term" value="F:ATP binding"/>
    <property type="evidence" value="ECO:0007669"/>
    <property type="project" value="UniProtKB-KW"/>
</dbReference>
<protein>
    <recommendedName>
        <fullName evidence="2">Serine/threonine-protein kinase greatwall</fullName>
        <ecNumber evidence="1">2.7.11.1</ecNumber>
    </recommendedName>
    <alternativeName>
        <fullName evidence="8">Microtubule-associated serine/threonine-protein kinase-like</fullName>
    </alternativeName>
</protein>
<evidence type="ECO:0000259" key="12">
    <source>
        <dbReference type="PROSITE" id="PS50011"/>
    </source>
</evidence>
<sequence length="243" mass="26972">MHCIPETPLCSQPGIFLKTPSKLFSSSGSTVTPVQATAPDHPTSELPSILKDSDVHNQDDSSTYQPRTPARKRLLGTPDYLAPEMLRFPESLRAQDNPAIDWWAMGVILFEMLTGMTPFADESPEAIFNNILTADIPWPEADIEDATSTVSDCLSKPARHLITGLLSRSPEERMRVVAGIRRHEFFAHIGPWEQLGQVEMPFVPCPDDESDTGYFEVSWMLHRFGTKPTTTKSATVAVICQTT</sequence>
<evidence type="ECO:0000256" key="4">
    <source>
        <dbReference type="ARBA" id="ARBA00022679"/>
    </source>
</evidence>
<dbReference type="OrthoDB" id="162894at2759"/>
<dbReference type="Proteomes" id="UP000275846">
    <property type="component" value="Unassembled WGS sequence"/>
</dbReference>
<keyword evidence="6" id="KW-0418">Kinase</keyword>
<keyword evidence="7" id="KW-0067">ATP-binding</keyword>
<evidence type="ECO:0000256" key="9">
    <source>
        <dbReference type="ARBA" id="ARBA00047899"/>
    </source>
</evidence>
<evidence type="ECO:0000256" key="2">
    <source>
        <dbReference type="ARBA" id="ARBA00022148"/>
    </source>
</evidence>
<dbReference type="SMART" id="SM00220">
    <property type="entry name" value="S_TKc"/>
    <property type="match status" value="1"/>
</dbReference>
<dbReference type="InterPro" id="IPR011009">
    <property type="entry name" value="Kinase-like_dom_sf"/>
</dbReference>
<dbReference type="Gene3D" id="3.30.200.20">
    <property type="entry name" value="Phosphorylase Kinase, domain 1"/>
    <property type="match status" value="1"/>
</dbReference>
<reference evidence="13 14" key="2">
    <citation type="submission" date="2018-11" db="EMBL/GenBank/DDBJ databases">
        <authorList>
            <consortium name="Pathogen Informatics"/>
        </authorList>
    </citation>
    <scope>NUCLEOTIDE SEQUENCE [LARGE SCALE GENOMIC DNA]</scope>
    <source>
        <strain evidence="13 14">NST_G2</strain>
    </source>
</reference>
<evidence type="ECO:0000256" key="10">
    <source>
        <dbReference type="ARBA" id="ARBA00048679"/>
    </source>
</evidence>
<comment type="catalytic activity">
    <reaction evidence="9">
        <text>L-threonyl-[protein] + ATP = O-phospho-L-threonyl-[protein] + ADP + H(+)</text>
        <dbReference type="Rhea" id="RHEA:46608"/>
        <dbReference type="Rhea" id="RHEA-COMP:11060"/>
        <dbReference type="Rhea" id="RHEA-COMP:11605"/>
        <dbReference type="ChEBI" id="CHEBI:15378"/>
        <dbReference type="ChEBI" id="CHEBI:30013"/>
        <dbReference type="ChEBI" id="CHEBI:30616"/>
        <dbReference type="ChEBI" id="CHEBI:61977"/>
        <dbReference type="ChEBI" id="CHEBI:456216"/>
        <dbReference type="EC" id="2.7.11.1"/>
    </reaction>
</comment>
<keyword evidence="3" id="KW-0723">Serine/threonine-protein kinase</keyword>
<dbReference type="SUPFAM" id="SSF56112">
    <property type="entry name" value="Protein kinase-like (PK-like)"/>
    <property type="match status" value="1"/>
</dbReference>
<accession>A0A183T537</accession>
<evidence type="ECO:0000313" key="13">
    <source>
        <dbReference type="EMBL" id="VDL97970.1"/>
    </source>
</evidence>
<dbReference type="GO" id="GO:0005634">
    <property type="term" value="C:nucleus"/>
    <property type="evidence" value="ECO:0007669"/>
    <property type="project" value="TreeGrafter"/>
</dbReference>
<evidence type="ECO:0000256" key="11">
    <source>
        <dbReference type="SAM" id="MobiDB-lite"/>
    </source>
</evidence>
<dbReference type="InterPro" id="IPR050236">
    <property type="entry name" value="Ser_Thr_kinase_AGC"/>
</dbReference>
<dbReference type="InterPro" id="IPR000719">
    <property type="entry name" value="Prot_kinase_dom"/>
</dbReference>
<dbReference type="PANTHER" id="PTHR24356">
    <property type="entry name" value="SERINE/THREONINE-PROTEIN KINASE"/>
    <property type="match status" value="1"/>
</dbReference>
<dbReference type="GO" id="GO:0035556">
    <property type="term" value="P:intracellular signal transduction"/>
    <property type="evidence" value="ECO:0007669"/>
    <property type="project" value="TreeGrafter"/>
</dbReference>
<reference evidence="15" key="1">
    <citation type="submission" date="2016-06" db="UniProtKB">
        <authorList>
            <consortium name="WormBaseParasite"/>
        </authorList>
    </citation>
    <scope>IDENTIFICATION</scope>
</reference>
<dbReference type="STRING" id="70667.A0A183T537"/>
<evidence type="ECO:0000256" key="8">
    <source>
        <dbReference type="ARBA" id="ARBA00033099"/>
    </source>
</evidence>
<evidence type="ECO:0000256" key="7">
    <source>
        <dbReference type="ARBA" id="ARBA00022840"/>
    </source>
</evidence>
<dbReference type="PANTHER" id="PTHR24356:SF1">
    <property type="entry name" value="SERINE_THREONINE-PROTEIN KINASE GREATWALL"/>
    <property type="match status" value="1"/>
</dbReference>
<evidence type="ECO:0000256" key="5">
    <source>
        <dbReference type="ARBA" id="ARBA00022741"/>
    </source>
</evidence>
<dbReference type="Pfam" id="PF00069">
    <property type="entry name" value="Pkinase"/>
    <property type="match status" value="1"/>
</dbReference>
<keyword evidence="5" id="KW-0547">Nucleotide-binding</keyword>
<gene>
    <name evidence="13" type="ORF">SSLN_LOCUS11585</name>
</gene>
<evidence type="ECO:0000313" key="15">
    <source>
        <dbReference type="WBParaSite" id="SSLN_0001203001-mRNA-1"/>
    </source>
</evidence>
<dbReference type="EMBL" id="UYSU01036645">
    <property type="protein sequence ID" value="VDL97970.1"/>
    <property type="molecule type" value="Genomic_DNA"/>
</dbReference>
<feature type="domain" description="Protein kinase" evidence="12">
    <location>
        <begin position="1"/>
        <end position="186"/>
    </location>
</feature>
<evidence type="ECO:0000256" key="1">
    <source>
        <dbReference type="ARBA" id="ARBA00012513"/>
    </source>
</evidence>
<evidence type="ECO:0000256" key="6">
    <source>
        <dbReference type="ARBA" id="ARBA00022777"/>
    </source>
</evidence>
<comment type="catalytic activity">
    <reaction evidence="10">
        <text>L-seryl-[protein] + ATP = O-phospho-L-seryl-[protein] + ADP + H(+)</text>
        <dbReference type="Rhea" id="RHEA:17989"/>
        <dbReference type="Rhea" id="RHEA-COMP:9863"/>
        <dbReference type="Rhea" id="RHEA-COMP:11604"/>
        <dbReference type="ChEBI" id="CHEBI:15378"/>
        <dbReference type="ChEBI" id="CHEBI:29999"/>
        <dbReference type="ChEBI" id="CHEBI:30616"/>
        <dbReference type="ChEBI" id="CHEBI:83421"/>
        <dbReference type="ChEBI" id="CHEBI:456216"/>
        <dbReference type="EC" id="2.7.11.1"/>
    </reaction>
</comment>
<organism evidence="15">
    <name type="scientific">Schistocephalus solidus</name>
    <name type="common">Tapeworm</name>
    <dbReference type="NCBI Taxonomy" id="70667"/>
    <lineage>
        <taxon>Eukaryota</taxon>
        <taxon>Metazoa</taxon>
        <taxon>Spiralia</taxon>
        <taxon>Lophotrochozoa</taxon>
        <taxon>Platyhelminthes</taxon>
        <taxon>Cestoda</taxon>
        <taxon>Eucestoda</taxon>
        <taxon>Diphyllobothriidea</taxon>
        <taxon>Diphyllobothriidae</taxon>
        <taxon>Schistocephalus</taxon>
    </lineage>
</organism>
<proteinExistence type="predicted"/>